<reference evidence="6" key="1">
    <citation type="journal article" date="2019" name="Int. J. Syst. Evol. Microbiol.">
        <title>The Global Catalogue of Microorganisms (GCM) 10K type strain sequencing project: providing services to taxonomists for standard genome sequencing and annotation.</title>
        <authorList>
            <consortium name="The Broad Institute Genomics Platform"/>
            <consortium name="The Broad Institute Genome Sequencing Center for Infectious Disease"/>
            <person name="Wu L."/>
            <person name="Ma J."/>
        </authorList>
    </citation>
    <scope>NUCLEOTIDE SEQUENCE [LARGE SCALE GENOMIC DNA]</scope>
    <source>
        <strain evidence="6">KCTC 42587</strain>
    </source>
</reference>
<evidence type="ECO:0000313" key="5">
    <source>
        <dbReference type="EMBL" id="MFD2551929.1"/>
    </source>
</evidence>
<feature type="domain" description="Choloylglycine hydrolase/NAAA C-terminal" evidence="4">
    <location>
        <begin position="25"/>
        <end position="310"/>
    </location>
</feature>
<dbReference type="Pfam" id="PF02275">
    <property type="entry name" value="CBAH"/>
    <property type="match status" value="1"/>
</dbReference>
<protein>
    <submittedName>
        <fullName evidence="5">Linear amide C-N hydrolase</fullName>
    </submittedName>
</protein>
<dbReference type="CDD" id="cd01902">
    <property type="entry name" value="Ntn_CGH"/>
    <property type="match status" value="1"/>
</dbReference>
<proteinExistence type="inferred from homology"/>
<dbReference type="GO" id="GO:0016787">
    <property type="term" value="F:hydrolase activity"/>
    <property type="evidence" value="ECO:0007669"/>
    <property type="project" value="UniProtKB-KW"/>
</dbReference>
<dbReference type="InterPro" id="IPR052193">
    <property type="entry name" value="Peptidase_C59"/>
</dbReference>
<comment type="caution">
    <text evidence="5">The sequence shown here is derived from an EMBL/GenBank/DDBJ whole genome shotgun (WGS) entry which is preliminary data.</text>
</comment>
<keyword evidence="6" id="KW-1185">Reference proteome</keyword>
<dbReference type="EMBL" id="JBHULS010000003">
    <property type="protein sequence ID" value="MFD2551929.1"/>
    <property type="molecule type" value="Genomic_DNA"/>
</dbReference>
<feature type="signal peptide" evidence="3">
    <location>
        <begin position="1"/>
        <end position="24"/>
    </location>
</feature>
<gene>
    <name evidence="5" type="ORF">ACFSQP_08885</name>
</gene>
<keyword evidence="3" id="KW-0732">Signal</keyword>
<dbReference type="InterPro" id="IPR029055">
    <property type="entry name" value="Ntn_hydrolases_N"/>
</dbReference>
<sequence>MKKNQLLLLFSLMLFMAPILESNACTRFIYCGEDHQVITARSMDWFEDVHSDVWLFPRAMKKDGGLGDGSITWTSKYASVVLSGYDIATVDGLNEKGLVANLLYLAETKFGETNNKPTLSIGAWTQYVLDNFATVNEAVEHLQKEPFRIVASTLPNGSYPGLHLSLSDKTGNSAILEYIDGKLVIHHGKEHAVMTNSPIYEEQIALNKYWENIGGMTMLPGTNRASDRYARASFYSKALPKFKDNRMAVSAAFSVIRNVSVPLGIADPEAPNIATTIWRTVADQKNLVYYYESAISPNVFWIDLNSMDLSGIKKPKKIDLQGHPIFAGNIADKFETTKPFKWLAP</sequence>
<accession>A0ABW5KTK2</accession>
<dbReference type="PANTHER" id="PTHR35527:SF2">
    <property type="entry name" value="HYDROLASE"/>
    <property type="match status" value="1"/>
</dbReference>
<evidence type="ECO:0000259" key="4">
    <source>
        <dbReference type="Pfam" id="PF02275"/>
    </source>
</evidence>
<dbReference type="RefSeq" id="WP_376893561.1">
    <property type="nucleotide sequence ID" value="NZ_JBHULS010000003.1"/>
</dbReference>
<dbReference type="Gene3D" id="3.60.60.10">
    <property type="entry name" value="Penicillin V Acylase, Chain A"/>
    <property type="match status" value="1"/>
</dbReference>
<keyword evidence="2 5" id="KW-0378">Hydrolase</keyword>
<feature type="chain" id="PRO_5046952083" evidence="3">
    <location>
        <begin position="25"/>
        <end position="345"/>
    </location>
</feature>
<dbReference type="SUPFAM" id="SSF56235">
    <property type="entry name" value="N-terminal nucleophile aminohydrolases (Ntn hydrolases)"/>
    <property type="match status" value="1"/>
</dbReference>
<dbReference type="PANTHER" id="PTHR35527">
    <property type="entry name" value="CHOLOYLGLYCINE HYDROLASE"/>
    <property type="match status" value="1"/>
</dbReference>
<evidence type="ECO:0000313" key="6">
    <source>
        <dbReference type="Proteomes" id="UP001597472"/>
    </source>
</evidence>
<evidence type="ECO:0000256" key="1">
    <source>
        <dbReference type="ARBA" id="ARBA00006625"/>
    </source>
</evidence>
<evidence type="ECO:0000256" key="2">
    <source>
        <dbReference type="ARBA" id="ARBA00022801"/>
    </source>
</evidence>
<evidence type="ECO:0000256" key="3">
    <source>
        <dbReference type="SAM" id="SignalP"/>
    </source>
</evidence>
<dbReference type="InterPro" id="IPR029132">
    <property type="entry name" value="CBAH/NAAA_C"/>
</dbReference>
<comment type="similarity">
    <text evidence="1">Belongs to the peptidase C59 family.</text>
</comment>
<name>A0ABW5KTK2_9FLAO</name>
<organism evidence="5 6">
    <name type="scientific">Bizionia sediminis</name>
    <dbReference type="NCBI Taxonomy" id="1737064"/>
    <lineage>
        <taxon>Bacteria</taxon>
        <taxon>Pseudomonadati</taxon>
        <taxon>Bacteroidota</taxon>
        <taxon>Flavobacteriia</taxon>
        <taxon>Flavobacteriales</taxon>
        <taxon>Flavobacteriaceae</taxon>
        <taxon>Bizionia</taxon>
    </lineage>
</organism>
<dbReference type="Proteomes" id="UP001597472">
    <property type="component" value="Unassembled WGS sequence"/>
</dbReference>